<dbReference type="CDD" id="cd14014">
    <property type="entry name" value="STKc_PknB_like"/>
    <property type="match status" value="1"/>
</dbReference>
<dbReference type="EC" id="2.7.11.1" evidence="1"/>
<keyword evidence="10" id="KW-1185">Reference proteome</keyword>
<proteinExistence type="predicted"/>
<dbReference type="GO" id="GO:0004674">
    <property type="term" value="F:protein serine/threonine kinase activity"/>
    <property type="evidence" value="ECO:0007669"/>
    <property type="project" value="UniProtKB-KW"/>
</dbReference>
<keyword evidence="3" id="KW-0808">Transferase</keyword>
<evidence type="ECO:0000313" key="10">
    <source>
        <dbReference type="Proteomes" id="UP001523369"/>
    </source>
</evidence>
<keyword evidence="6 7" id="KW-0067">ATP-binding</keyword>
<evidence type="ECO:0000256" key="4">
    <source>
        <dbReference type="ARBA" id="ARBA00022741"/>
    </source>
</evidence>
<evidence type="ECO:0000259" key="8">
    <source>
        <dbReference type="PROSITE" id="PS50011"/>
    </source>
</evidence>
<dbReference type="Gene3D" id="3.30.200.20">
    <property type="entry name" value="Phosphorylase Kinase, domain 1"/>
    <property type="match status" value="1"/>
</dbReference>
<dbReference type="Proteomes" id="UP001523369">
    <property type="component" value="Unassembled WGS sequence"/>
</dbReference>
<dbReference type="PROSITE" id="PS50011">
    <property type="entry name" value="PROTEIN_KINASE_DOM"/>
    <property type="match status" value="1"/>
</dbReference>
<dbReference type="PANTHER" id="PTHR43289:SF6">
    <property type="entry name" value="SERINE_THREONINE-PROTEIN KINASE NEKL-3"/>
    <property type="match status" value="1"/>
</dbReference>
<sequence length="289" mass="30784">MRNFPYEPRHAQAGPGGRLVAGRYRLGPLLGRGGMGSVWLADDELLGRPVAVKRADEPGRALEEARAAASVDHPGTVRVLDLVADGDEHWIVMEALSGRTLADVLREDGPRPVEQVRRIGLSLLDALVAVHRAGIVHRDVKPGNVQLCADGRVVLIDFGIAWSPASGPGAPAEGFEGSPAYVSPEQMYGAPPEPASDLFTLGATLYAAVEGRSPFDRGDLFATMLAVTEADPAPFRLAGPLRPVIEGLLAADPARRWTLDQAREALVTADVTAVKRPMSEARSSRMIKA</sequence>
<keyword evidence="2 9" id="KW-0723">Serine/threonine-protein kinase</keyword>
<dbReference type="InterPro" id="IPR000719">
    <property type="entry name" value="Prot_kinase_dom"/>
</dbReference>
<keyword evidence="4 7" id="KW-0547">Nucleotide-binding</keyword>
<dbReference type="EMBL" id="JAMYJR010000006">
    <property type="protein sequence ID" value="MCO8270462.1"/>
    <property type="molecule type" value="Genomic_DNA"/>
</dbReference>
<feature type="domain" description="Protein kinase" evidence="8">
    <location>
        <begin position="24"/>
        <end position="267"/>
    </location>
</feature>
<evidence type="ECO:0000256" key="1">
    <source>
        <dbReference type="ARBA" id="ARBA00012513"/>
    </source>
</evidence>
<evidence type="ECO:0000256" key="3">
    <source>
        <dbReference type="ARBA" id="ARBA00022679"/>
    </source>
</evidence>
<evidence type="ECO:0000256" key="6">
    <source>
        <dbReference type="ARBA" id="ARBA00022840"/>
    </source>
</evidence>
<evidence type="ECO:0000256" key="7">
    <source>
        <dbReference type="PROSITE-ProRule" id="PRU10141"/>
    </source>
</evidence>
<comment type="caution">
    <text evidence="9">The sequence shown here is derived from an EMBL/GenBank/DDBJ whole genome shotgun (WGS) entry which is preliminary data.</text>
</comment>
<evidence type="ECO:0000256" key="5">
    <source>
        <dbReference type="ARBA" id="ARBA00022777"/>
    </source>
</evidence>
<dbReference type="InterPro" id="IPR017441">
    <property type="entry name" value="Protein_kinase_ATP_BS"/>
</dbReference>
<dbReference type="SUPFAM" id="SSF56112">
    <property type="entry name" value="Protein kinase-like (PK-like)"/>
    <property type="match status" value="1"/>
</dbReference>
<name>A0ABT1DI13_9ACTN</name>
<evidence type="ECO:0000313" key="9">
    <source>
        <dbReference type="EMBL" id="MCO8270462.1"/>
    </source>
</evidence>
<gene>
    <name evidence="9" type="ORF">M1L60_07615</name>
</gene>
<feature type="binding site" evidence="7">
    <location>
        <position position="53"/>
    </location>
    <ligand>
        <name>ATP</name>
        <dbReference type="ChEBI" id="CHEBI:30616"/>
    </ligand>
</feature>
<protein>
    <recommendedName>
        <fullName evidence="1">non-specific serine/threonine protein kinase</fullName>
        <ecNumber evidence="1">2.7.11.1</ecNumber>
    </recommendedName>
</protein>
<keyword evidence="5 9" id="KW-0418">Kinase</keyword>
<dbReference type="PANTHER" id="PTHR43289">
    <property type="entry name" value="MITOGEN-ACTIVATED PROTEIN KINASE KINASE KINASE 20-RELATED"/>
    <property type="match status" value="1"/>
</dbReference>
<dbReference type="PROSITE" id="PS00107">
    <property type="entry name" value="PROTEIN_KINASE_ATP"/>
    <property type="match status" value="1"/>
</dbReference>
<dbReference type="Pfam" id="PF00069">
    <property type="entry name" value="Pkinase"/>
    <property type="match status" value="1"/>
</dbReference>
<organism evidence="9 10">
    <name type="scientific">Paractinoplanes aksuensis</name>
    <dbReference type="NCBI Taxonomy" id="2939490"/>
    <lineage>
        <taxon>Bacteria</taxon>
        <taxon>Bacillati</taxon>
        <taxon>Actinomycetota</taxon>
        <taxon>Actinomycetes</taxon>
        <taxon>Micromonosporales</taxon>
        <taxon>Micromonosporaceae</taxon>
        <taxon>Paractinoplanes</taxon>
    </lineage>
</organism>
<dbReference type="Gene3D" id="1.10.510.10">
    <property type="entry name" value="Transferase(Phosphotransferase) domain 1"/>
    <property type="match status" value="1"/>
</dbReference>
<accession>A0ABT1DI13</accession>
<dbReference type="InterPro" id="IPR011009">
    <property type="entry name" value="Kinase-like_dom_sf"/>
</dbReference>
<evidence type="ECO:0000256" key="2">
    <source>
        <dbReference type="ARBA" id="ARBA00022527"/>
    </source>
</evidence>
<reference evidence="9 10" key="1">
    <citation type="submission" date="2022-06" db="EMBL/GenBank/DDBJ databases">
        <title>New Species of the Genus Actinoplanes, ActinopZanes ferrugineus.</title>
        <authorList>
            <person name="Ding P."/>
        </authorList>
    </citation>
    <scope>NUCLEOTIDE SEQUENCE [LARGE SCALE GENOMIC DNA]</scope>
    <source>
        <strain evidence="9 10">TRM88003</strain>
    </source>
</reference>
<dbReference type="SMART" id="SM00220">
    <property type="entry name" value="S_TKc"/>
    <property type="match status" value="1"/>
</dbReference>